<keyword evidence="2" id="KW-1185">Reference proteome</keyword>
<gene>
    <name evidence="1" type="ORF">MAE02_56400</name>
</gene>
<comment type="caution">
    <text evidence="1">The sequence shown here is derived from an EMBL/GenBank/DDBJ whole genome shotgun (WGS) entry which is preliminary data.</text>
</comment>
<protein>
    <submittedName>
        <fullName evidence="1">Uncharacterized protein</fullName>
    </submittedName>
</protein>
<name>A0A512C152_9HYPH</name>
<reference evidence="1 2" key="1">
    <citation type="submission" date="2019-07" db="EMBL/GenBank/DDBJ databases">
        <title>Whole genome shotgun sequence of Microvirga aerophila NBRC 106136.</title>
        <authorList>
            <person name="Hosoyama A."/>
            <person name="Uohara A."/>
            <person name="Ohji S."/>
            <person name="Ichikawa N."/>
        </authorList>
    </citation>
    <scope>NUCLEOTIDE SEQUENCE [LARGE SCALE GENOMIC DNA]</scope>
    <source>
        <strain evidence="1 2">NBRC 106136</strain>
    </source>
</reference>
<sequence>MAIRNFTEEEVTARARKLADEQEPGWEAVMAEEHVGKDTAALRHWLQRALEDLEAEDITGLEVEADTPKTVGLE</sequence>
<proteinExistence type="predicted"/>
<dbReference type="AlphaFoldDB" id="A0A512C152"/>
<evidence type="ECO:0000313" key="2">
    <source>
        <dbReference type="Proteomes" id="UP000321085"/>
    </source>
</evidence>
<evidence type="ECO:0000313" key="1">
    <source>
        <dbReference type="EMBL" id="GEO17944.1"/>
    </source>
</evidence>
<dbReference type="RefSeq" id="WP_147022762.1">
    <property type="nucleotide sequence ID" value="NZ_BJYU01000137.1"/>
</dbReference>
<dbReference type="Proteomes" id="UP000321085">
    <property type="component" value="Unassembled WGS sequence"/>
</dbReference>
<dbReference type="EMBL" id="BJYU01000137">
    <property type="protein sequence ID" value="GEO17944.1"/>
    <property type="molecule type" value="Genomic_DNA"/>
</dbReference>
<accession>A0A512C152</accession>
<organism evidence="1 2">
    <name type="scientific">Microvirga aerophila</name>
    <dbReference type="NCBI Taxonomy" id="670291"/>
    <lineage>
        <taxon>Bacteria</taxon>
        <taxon>Pseudomonadati</taxon>
        <taxon>Pseudomonadota</taxon>
        <taxon>Alphaproteobacteria</taxon>
        <taxon>Hyphomicrobiales</taxon>
        <taxon>Methylobacteriaceae</taxon>
        <taxon>Microvirga</taxon>
    </lineage>
</organism>